<proteinExistence type="predicted"/>
<gene>
    <name evidence="2" type="ORF">D6J04_13075</name>
</gene>
<protein>
    <submittedName>
        <fullName evidence="2">Uncharacterized protein</fullName>
    </submittedName>
</protein>
<keyword evidence="1" id="KW-0175">Coiled coil</keyword>
<evidence type="ECO:0000313" key="2">
    <source>
        <dbReference type="EMBL" id="RJT44178.1"/>
    </source>
</evidence>
<reference evidence="2 3" key="1">
    <citation type="submission" date="2018-09" db="EMBL/GenBank/DDBJ databases">
        <title>Draft genome sequences of Legionella taurinensis isolated from water samples.</title>
        <authorList>
            <person name="Chakeri A."/>
            <person name="Allerberger F."/>
            <person name="Kundi M."/>
            <person name="Ruppitsch W."/>
            <person name="Schmid D."/>
        </authorList>
    </citation>
    <scope>NUCLEOTIDE SEQUENCE [LARGE SCALE GENOMIC DNA]</scope>
    <source>
        <strain evidence="2 3">4570-18-6</strain>
    </source>
</reference>
<comment type="caution">
    <text evidence="2">The sequence shown here is derived from an EMBL/GenBank/DDBJ whole genome shotgun (WGS) entry which is preliminary data.</text>
</comment>
<dbReference type="GeneID" id="48947719"/>
<sequence>MSYTYEYYKRAYFGDLYELTVGEAAKKIYEGLWHADLASVEEIEEAIIEDIERGVLKLVRGTTRVLNGFLTNPAILNAFDLSTWAESNGLELESNGAWNDYLCEEAELDSFLNDKLESLRALQQSEKSVSEILHTTELLNENMQDQLISLSSENDKLREQLEELTGNNQINENSKMMTSIFKLISLMAIDGYGFNSSDKKSSVPAELAQAMTDKLGENIDVGTVRKWLNYACEQHPPIKR</sequence>
<dbReference type="Proteomes" id="UP000270757">
    <property type="component" value="Unassembled WGS sequence"/>
</dbReference>
<feature type="coiled-coil region" evidence="1">
    <location>
        <begin position="140"/>
        <end position="174"/>
    </location>
</feature>
<dbReference type="RefSeq" id="WP_115300827.1">
    <property type="nucleotide sequence ID" value="NZ_CAAAIR010000007.1"/>
</dbReference>
<dbReference type="EMBL" id="QZWB01000017">
    <property type="protein sequence ID" value="RJT44178.1"/>
    <property type="molecule type" value="Genomic_DNA"/>
</dbReference>
<accession>A0A3A5L8B7</accession>
<evidence type="ECO:0000313" key="3">
    <source>
        <dbReference type="Proteomes" id="UP000270757"/>
    </source>
</evidence>
<evidence type="ECO:0000256" key="1">
    <source>
        <dbReference type="SAM" id="Coils"/>
    </source>
</evidence>
<dbReference type="AlphaFoldDB" id="A0A3A5L8B7"/>
<name>A0A3A5L8B7_9GAMM</name>
<organism evidence="2 3">
    <name type="scientific">Legionella taurinensis</name>
    <dbReference type="NCBI Taxonomy" id="70611"/>
    <lineage>
        <taxon>Bacteria</taxon>
        <taxon>Pseudomonadati</taxon>
        <taxon>Pseudomonadota</taxon>
        <taxon>Gammaproteobacteria</taxon>
        <taxon>Legionellales</taxon>
        <taxon>Legionellaceae</taxon>
        <taxon>Legionella</taxon>
    </lineage>
</organism>